<evidence type="ECO:0000256" key="1">
    <source>
        <dbReference type="ARBA" id="ARBA00009129"/>
    </source>
</evidence>
<dbReference type="PANTHER" id="PTHR34977">
    <property type="entry name" value="UPF0337 PROTEIN YJBJ"/>
    <property type="match status" value="1"/>
</dbReference>
<dbReference type="InterPro" id="IPR036629">
    <property type="entry name" value="YjbJ_sf"/>
</dbReference>
<dbReference type="InterPro" id="IPR026042">
    <property type="entry name" value="YjbJ"/>
</dbReference>
<dbReference type="Gene3D" id="1.10.1470.10">
    <property type="entry name" value="YjbJ"/>
    <property type="match status" value="1"/>
</dbReference>
<dbReference type="RefSeq" id="WP_341365413.1">
    <property type="nucleotide sequence ID" value="NZ_CP150951.2"/>
</dbReference>
<accession>A0ABZ2UZK2</accession>
<gene>
    <name evidence="3" type="ORF">AABB29_10070</name>
</gene>
<reference evidence="4" key="1">
    <citation type="submission" date="2024-04" db="EMBL/GenBank/DDBJ databases">
        <title>Phylogenomic analyses of a clade within the roseobacter group suggest taxonomic reassignments of species of the genera Aestuariivita, Citreicella, Loktanella, Nautella, Pelagibaca, Ruegeria, Thalassobius, Thiobacimonas and Tropicibacter, and the proposal o.</title>
        <authorList>
            <person name="Jeon C.O."/>
        </authorList>
    </citation>
    <scope>NUCLEOTIDE SEQUENCE [LARGE SCALE GENOMIC DNA]</scope>
    <source>
        <strain evidence="4">BS5-3</strain>
    </source>
</reference>
<dbReference type="InterPro" id="IPR050423">
    <property type="entry name" value="UPF0337_stress_rsp"/>
</dbReference>
<sequence>MNIEQLKGQWSQLKGDAKSKWGELTDDDLMEIEGDADKLAGKIQEKYGKSKEQAKEEINEWLAA</sequence>
<dbReference type="Pfam" id="PF05532">
    <property type="entry name" value="CsbD"/>
    <property type="match status" value="1"/>
</dbReference>
<dbReference type="PIRSF" id="PIRSF039008">
    <property type="entry name" value="YjbJ"/>
    <property type="match status" value="1"/>
</dbReference>
<dbReference type="SUPFAM" id="SSF69047">
    <property type="entry name" value="Hypothetical protein YjbJ"/>
    <property type="match status" value="1"/>
</dbReference>
<keyword evidence="4" id="KW-1185">Reference proteome</keyword>
<proteinExistence type="inferred from homology"/>
<evidence type="ECO:0000313" key="4">
    <source>
        <dbReference type="Proteomes" id="UP001440612"/>
    </source>
</evidence>
<dbReference type="PANTHER" id="PTHR34977:SF1">
    <property type="entry name" value="UPF0337 PROTEIN YJBJ"/>
    <property type="match status" value="1"/>
</dbReference>
<evidence type="ECO:0000259" key="2">
    <source>
        <dbReference type="Pfam" id="PF05532"/>
    </source>
</evidence>
<evidence type="ECO:0000313" key="3">
    <source>
        <dbReference type="EMBL" id="WZC47292.1"/>
    </source>
</evidence>
<comment type="similarity">
    <text evidence="1">Belongs to the UPF0337 (CsbD) family.</text>
</comment>
<name>A0ABZ2UZK2_9RHOB</name>
<feature type="domain" description="CsbD-like" evidence="2">
    <location>
        <begin position="5"/>
        <end position="56"/>
    </location>
</feature>
<protein>
    <submittedName>
        <fullName evidence="3">CsbD family protein</fullName>
    </submittedName>
</protein>
<dbReference type="EMBL" id="CP150951">
    <property type="protein sequence ID" value="WZC47292.1"/>
    <property type="molecule type" value="Genomic_DNA"/>
</dbReference>
<dbReference type="InterPro" id="IPR008462">
    <property type="entry name" value="CsbD"/>
</dbReference>
<organism evidence="3 4">
    <name type="scientific">Yoonia phaeophyticola</name>
    <dbReference type="NCBI Taxonomy" id="3137369"/>
    <lineage>
        <taxon>Bacteria</taxon>
        <taxon>Pseudomonadati</taxon>
        <taxon>Pseudomonadota</taxon>
        <taxon>Alphaproteobacteria</taxon>
        <taxon>Rhodobacterales</taxon>
        <taxon>Paracoccaceae</taxon>
        <taxon>Yoonia</taxon>
    </lineage>
</organism>
<dbReference type="Proteomes" id="UP001440612">
    <property type="component" value="Chromosome"/>
</dbReference>